<protein>
    <submittedName>
        <fullName evidence="1">14947_t:CDS:1</fullName>
    </submittedName>
</protein>
<gene>
    <name evidence="1" type="ORF">CPELLU_LOCUS4762</name>
</gene>
<name>A0A9N9B3K1_9GLOM</name>
<proteinExistence type="predicted"/>
<dbReference type="EMBL" id="CAJVQA010002573">
    <property type="protein sequence ID" value="CAG8551268.1"/>
    <property type="molecule type" value="Genomic_DNA"/>
</dbReference>
<keyword evidence="2" id="KW-1185">Reference proteome</keyword>
<comment type="caution">
    <text evidence="1">The sequence shown here is derived from an EMBL/GenBank/DDBJ whole genome shotgun (WGS) entry which is preliminary data.</text>
</comment>
<evidence type="ECO:0000313" key="2">
    <source>
        <dbReference type="Proteomes" id="UP000789759"/>
    </source>
</evidence>
<dbReference type="AlphaFoldDB" id="A0A9N9B3K1"/>
<reference evidence="1" key="1">
    <citation type="submission" date="2021-06" db="EMBL/GenBank/DDBJ databases">
        <authorList>
            <person name="Kallberg Y."/>
            <person name="Tangrot J."/>
            <person name="Rosling A."/>
        </authorList>
    </citation>
    <scope>NUCLEOTIDE SEQUENCE</scope>
    <source>
        <strain evidence="1">FL966</strain>
    </source>
</reference>
<accession>A0A9N9B3K1</accession>
<organism evidence="1 2">
    <name type="scientific">Cetraspora pellucida</name>
    <dbReference type="NCBI Taxonomy" id="1433469"/>
    <lineage>
        <taxon>Eukaryota</taxon>
        <taxon>Fungi</taxon>
        <taxon>Fungi incertae sedis</taxon>
        <taxon>Mucoromycota</taxon>
        <taxon>Glomeromycotina</taxon>
        <taxon>Glomeromycetes</taxon>
        <taxon>Diversisporales</taxon>
        <taxon>Gigasporaceae</taxon>
        <taxon>Cetraspora</taxon>
    </lineage>
</organism>
<dbReference type="Proteomes" id="UP000789759">
    <property type="component" value="Unassembled WGS sequence"/>
</dbReference>
<sequence>MTEDNEETFLSSVQQLLTLSILVKTYRDIYFNNQNTESVIKFFKNLEILPIIRLCFKCQNSMHKTKDNSSNDKQKWTCTSKTAYGHATTIRARIWLARSKLSFAQIAKIMFC</sequence>
<evidence type="ECO:0000313" key="1">
    <source>
        <dbReference type="EMBL" id="CAG8551268.1"/>
    </source>
</evidence>